<dbReference type="AlphaFoldDB" id="A0A832CZY6"/>
<proteinExistence type="predicted"/>
<sequence length="91" mass="10691">MSVYDNKRRSVLTRELNVLFNKLVNNIEAYYDKELVLNSEGMKLLLRTIKIALLLYPELKPLIVKVRSNPSYEMITKFVNKIKELNDVNSM</sequence>
<organism evidence="1">
    <name type="scientific">Ignisphaera aggregans</name>
    <dbReference type="NCBI Taxonomy" id="334771"/>
    <lineage>
        <taxon>Archaea</taxon>
        <taxon>Thermoproteota</taxon>
        <taxon>Thermoprotei</taxon>
        <taxon>Desulfurococcales</taxon>
        <taxon>Desulfurococcaceae</taxon>
        <taxon>Ignisphaera</taxon>
    </lineage>
</organism>
<comment type="caution">
    <text evidence="1">The sequence shown here is derived from an EMBL/GenBank/DDBJ whole genome shotgun (WGS) entry which is preliminary data.</text>
</comment>
<gene>
    <name evidence="1" type="ORF">ENU41_08765</name>
</gene>
<protein>
    <submittedName>
        <fullName evidence="1">Uncharacterized protein</fullName>
    </submittedName>
</protein>
<name>A0A832CZY6_9CREN</name>
<evidence type="ECO:0000313" key="1">
    <source>
        <dbReference type="EMBL" id="HGQ36745.1"/>
    </source>
</evidence>
<accession>A0A832CZY6</accession>
<reference evidence="1" key="1">
    <citation type="journal article" date="2020" name="mSystems">
        <title>Genome- and Community-Level Interaction Insights into Carbon Utilization and Element Cycling Functions of Hydrothermarchaeota in Hydrothermal Sediment.</title>
        <authorList>
            <person name="Zhou Z."/>
            <person name="Liu Y."/>
            <person name="Xu W."/>
            <person name="Pan J."/>
            <person name="Luo Z.H."/>
            <person name="Li M."/>
        </authorList>
    </citation>
    <scope>NUCLEOTIDE SEQUENCE</scope>
    <source>
        <strain evidence="1">SpSt-667</strain>
    </source>
</reference>
<dbReference type="EMBL" id="DTCK01000045">
    <property type="protein sequence ID" value="HGQ36745.1"/>
    <property type="molecule type" value="Genomic_DNA"/>
</dbReference>